<dbReference type="InterPro" id="IPR006664">
    <property type="entry name" value="OMP_bac"/>
</dbReference>
<evidence type="ECO:0000256" key="3">
    <source>
        <dbReference type="PROSITE-ProRule" id="PRU00473"/>
    </source>
</evidence>
<feature type="domain" description="OmpA-like" evidence="4">
    <location>
        <begin position="45"/>
        <end position="159"/>
    </location>
</feature>
<dbReference type="GO" id="GO:0009279">
    <property type="term" value="C:cell outer membrane"/>
    <property type="evidence" value="ECO:0007669"/>
    <property type="project" value="UniProtKB-SubCell"/>
</dbReference>
<evidence type="ECO:0000313" key="7">
    <source>
        <dbReference type="Proteomes" id="UP000240957"/>
    </source>
</evidence>
<dbReference type="InterPro" id="IPR036737">
    <property type="entry name" value="OmpA-like_sf"/>
</dbReference>
<evidence type="ECO:0000313" key="5">
    <source>
        <dbReference type="EMBL" id="MFC2996354.1"/>
    </source>
</evidence>
<dbReference type="PROSITE" id="PS01068">
    <property type="entry name" value="OMPA_1"/>
    <property type="match status" value="1"/>
</dbReference>
<reference evidence="5" key="4">
    <citation type="submission" date="2024-09" db="EMBL/GenBank/DDBJ databases">
        <authorList>
            <person name="Sun Q."/>
            <person name="Mori K."/>
        </authorList>
    </citation>
    <scope>NUCLEOTIDE SEQUENCE</scope>
    <source>
        <strain evidence="5">KCTC 62575</strain>
    </source>
</reference>
<evidence type="ECO:0000313" key="6">
    <source>
        <dbReference type="EMBL" id="RFC81772.1"/>
    </source>
</evidence>
<dbReference type="PANTHER" id="PTHR30329:SF17">
    <property type="entry name" value="LIPOPROTEIN YFIB-RELATED"/>
    <property type="match status" value="1"/>
</dbReference>
<dbReference type="PANTHER" id="PTHR30329">
    <property type="entry name" value="STATOR ELEMENT OF FLAGELLAR MOTOR COMPLEX"/>
    <property type="match status" value="1"/>
</dbReference>
<dbReference type="InterPro" id="IPR006690">
    <property type="entry name" value="OMPA-like_CS"/>
</dbReference>
<dbReference type="InterPro" id="IPR050330">
    <property type="entry name" value="Bact_OuterMem_StrucFunc"/>
</dbReference>
<keyword evidence="8" id="KW-1185">Reference proteome</keyword>
<proteinExistence type="predicted"/>
<dbReference type="Proteomes" id="UP001595455">
    <property type="component" value="Unassembled WGS sequence"/>
</dbReference>
<dbReference type="Gene3D" id="3.30.1330.60">
    <property type="entry name" value="OmpA-like domain"/>
    <property type="match status" value="1"/>
</dbReference>
<dbReference type="OrthoDB" id="9782229at2"/>
<evidence type="ECO:0000259" key="4">
    <source>
        <dbReference type="PROSITE" id="PS51123"/>
    </source>
</evidence>
<comment type="caution">
    <text evidence="6">The sequence shown here is derived from an EMBL/GenBank/DDBJ whole genome shotgun (WGS) entry which is preliminary data.</text>
</comment>
<dbReference type="EMBL" id="PYIX02000057">
    <property type="protein sequence ID" value="RFC81772.1"/>
    <property type="molecule type" value="Genomic_DNA"/>
</dbReference>
<dbReference type="PRINTS" id="PR01021">
    <property type="entry name" value="OMPADOMAIN"/>
</dbReference>
<dbReference type="SUPFAM" id="SSF103088">
    <property type="entry name" value="OmpA-like"/>
    <property type="match status" value="1"/>
</dbReference>
<comment type="subcellular location">
    <subcellularLocation>
        <location evidence="1">Cell outer membrane</location>
    </subcellularLocation>
</comment>
<dbReference type="InterPro" id="IPR006665">
    <property type="entry name" value="OmpA-like"/>
</dbReference>
<evidence type="ECO:0000256" key="1">
    <source>
        <dbReference type="ARBA" id="ARBA00004442"/>
    </source>
</evidence>
<dbReference type="PROSITE" id="PS51123">
    <property type="entry name" value="OMPA_2"/>
    <property type="match status" value="1"/>
</dbReference>
<dbReference type="RefSeq" id="WP_107009981.1">
    <property type="nucleotide sequence ID" value="NZ_JBHRSF010000064.1"/>
</dbReference>
<dbReference type="AlphaFoldDB" id="A0A371YJX8"/>
<reference evidence="6 7" key="2">
    <citation type="submission" date="2018-08" db="EMBL/GenBank/DDBJ databases">
        <title>The draft genome of Acinetobacter sichuanensis strain WCHAc060041.</title>
        <authorList>
            <person name="Qin J."/>
            <person name="Feng Y."/>
            <person name="Zong Z."/>
        </authorList>
    </citation>
    <scope>NUCLEOTIDE SEQUENCE [LARGE SCALE GENOMIC DNA]</scope>
    <source>
        <strain evidence="6 7">WCHAc060041</strain>
    </source>
</reference>
<dbReference type="Pfam" id="PF00691">
    <property type="entry name" value="OmpA"/>
    <property type="match status" value="1"/>
</dbReference>
<keyword evidence="2 3" id="KW-0472">Membrane</keyword>
<dbReference type="PROSITE" id="PS51257">
    <property type="entry name" value="PROKAR_LIPOPROTEIN"/>
    <property type="match status" value="1"/>
</dbReference>
<dbReference type="EMBL" id="JBHRSF010000064">
    <property type="protein sequence ID" value="MFC2996354.1"/>
    <property type="molecule type" value="Genomic_DNA"/>
</dbReference>
<evidence type="ECO:0000256" key="2">
    <source>
        <dbReference type="ARBA" id="ARBA00023136"/>
    </source>
</evidence>
<organism evidence="6 7">
    <name type="scientific">Acinetobacter sichuanensis</name>
    <dbReference type="NCBI Taxonomy" id="2136183"/>
    <lineage>
        <taxon>Bacteria</taxon>
        <taxon>Pseudomonadati</taxon>
        <taxon>Pseudomonadota</taxon>
        <taxon>Gammaproteobacteria</taxon>
        <taxon>Moraxellales</taxon>
        <taxon>Moraxellaceae</taxon>
        <taxon>Acinetobacter</taxon>
    </lineage>
</organism>
<protein>
    <submittedName>
        <fullName evidence="6">OmpA family protein</fullName>
    </submittedName>
</protein>
<name>A0A371YJX8_9GAMM</name>
<gene>
    <name evidence="5" type="ORF">ACFODO_13965</name>
    <name evidence="6" type="ORF">C9E89_020105</name>
</gene>
<dbReference type="Proteomes" id="UP000240957">
    <property type="component" value="Unassembled WGS sequence"/>
</dbReference>
<dbReference type="CDD" id="cd07185">
    <property type="entry name" value="OmpA_C-like"/>
    <property type="match status" value="1"/>
</dbReference>
<accession>A0A371YJX8</accession>
<sequence length="159" mass="17846">MFTTHLKLPLLALLCLALTGCLNLGGLKYNQVRALKKEGFVLTDEGWSLGLPERLLFDFDQSEIKDQNRDSIMHLSKQLQKYNLTKVKIVGHTDDVGSASYNTTLSQKRAQSVANIFIAQHFNPSNIQIIGKGSEQPIKTNDSEEHRAENRRVSVIIIP</sequence>
<reference evidence="5" key="1">
    <citation type="journal article" date="2014" name="Int. J. Syst. Evol. Microbiol.">
        <title>Complete genome of a new Firmicutes species belonging to the dominant human colonic microbiota ('Ruminococcus bicirculans') reveals two chromosomes and a selective capacity to utilize plant glucans.</title>
        <authorList>
            <consortium name="NISC Comparative Sequencing Program"/>
            <person name="Wegmann U."/>
            <person name="Louis P."/>
            <person name="Goesmann A."/>
            <person name="Henrissat B."/>
            <person name="Duncan S.H."/>
            <person name="Flint H.J."/>
        </authorList>
    </citation>
    <scope>NUCLEOTIDE SEQUENCE</scope>
    <source>
        <strain evidence="5">KCTC 62575</strain>
    </source>
</reference>
<reference evidence="8" key="3">
    <citation type="journal article" date="2019" name="Int. J. Syst. Evol. Microbiol.">
        <title>The Global Catalogue of Microorganisms (GCM) 10K type strain sequencing project: providing services to taxonomists for standard genome sequencing and annotation.</title>
        <authorList>
            <consortium name="The Broad Institute Genomics Platform"/>
            <consortium name="The Broad Institute Genome Sequencing Center for Infectious Disease"/>
            <person name="Wu L."/>
            <person name="Ma J."/>
        </authorList>
    </citation>
    <scope>NUCLEOTIDE SEQUENCE [LARGE SCALE GENOMIC DNA]</scope>
    <source>
        <strain evidence="8">KCTC 62575</strain>
    </source>
</reference>
<evidence type="ECO:0000313" key="8">
    <source>
        <dbReference type="Proteomes" id="UP001595455"/>
    </source>
</evidence>